<dbReference type="EMBL" id="HG713087">
    <property type="protein sequence ID" value="CDJ52190.1"/>
    <property type="molecule type" value="Genomic_DNA"/>
</dbReference>
<dbReference type="InterPro" id="IPR029055">
    <property type="entry name" value="Ntn_hydrolases_N"/>
</dbReference>
<reference evidence="1" key="1">
    <citation type="submission" date="2013-10" db="EMBL/GenBank/DDBJ databases">
        <title>Genomic analysis of the causative agents of coccidiosis in chickens.</title>
        <authorList>
            <person name="Reid A.J."/>
            <person name="Blake D."/>
            <person name="Billington K."/>
            <person name="Browne H."/>
            <person name="Dunn M."/>
            <person name="Hung S."/>
            <person name="Kawahara F."/>
            <person name="Miranda-Saavedra D."/>
            <person name="Mourier T."/>
            <person name="Nagra H."/>
            <person name="Otto T.D."/>
            <person name="Rawlings N."/>
            <person name="Sanchez A."/>
            <person name="Sanders M."/>
            <person name="Subramaniam C."/>
            <person name="Tay Y."/>
            <person name="Dear P."/>
            <person name="Doerig C."/>
            <person name="Gruber A."/>
            <person name="Parkinson J."/>
            <person name="Shirley M."/>
            <person name="Wan K.L."/>
            <person name="Berriman M."/>
            <person name="Tomley F."/>
            <person name="Pain A."/>
        </authorList>
    </citation>
    <scope>NUCLEOTIDE SEQUENCE [LARGE SCALE GENOMIC DNA]</scope>
    <source>
        <strain evidence="1">Houghton</strain>
    </source>
</reference>
<proteinExistence type="predicted"/>
<dbReference type="GO" id="GO:0005839">
    <property type="term" value="C:proteasome core complex"/>
    <property type="evidence" value="ECO:0007669"/>
    <property type="project" value="InterPro"/>
</dbReference>
<dbReference type="SUPFAM" id="SSF56235">
    <property type="entry name" value="N-terminal nucleophile aminohydrolases (Ntn hydrolases)"/>
    <property type="match status" value="1"/>
</dbReference>
<dbReference type="InterPro" id="IPR001353">
    <property type="entry name" value="Proteasome_sua/b"/>
</dbReference>
<evidence type="ECO:0000313" key="1">
    <source>
        <dbReference type="EMBL" id="CDJ52190.1"/>
    </source>
</evidence>
<evidence type="ECO:0000313" key="2">
    <source>
        <dbReference type="Proteomes" id="UP000030750"/>
    </source>
</evidence>
<dbReference type="Pfam" id="PF00227">
    <property type="entry name" value="Proteasome"/>
    <property type="match status" value="1"/>
</dbReference>
<organism evidence="1 2">
    <name type="scientific">Eimeria brunetti</name>
    <dbReference type="NCBI Taxonomy" id="51314"/>
    <lineage>
        <taxon>Eukaryota</taxon>
        <taxon>Sar</taxon>
        <taxon>Alveolata</taxon>
        <taxon>Apicomplexa</taxon>
        <taxon>Conoidasida</taxon>
        <taxon>Coccidia</taxon>
        <taxon>Eucoccidiorida</taxon>
        <taxon>Eimeriorina</taxon>
        <taxon>Eimeriidae</taxon>
        <taxon>Eimeria</taxon>
    </lineage>
</organism>
<dbReference type="GO" id="GO:0051603">
    <property type="term" value="P:proteolysis involved in protein catabolic process"/>
    <property type="evidence" value="ECO:0007669"/>
    <property type="project" value="InterPro"/>
</dbReference>
<dbReference type="Proteomes" id="UP000030750">
    <property type="component" value="Unassembled WGS sequence"/>
</dbReference>
<sequence>MAYVADFSVWDSENTAGFFANNAADEETNFDFTPGKFALAPTQQPGRFAAELFSSSSKGFPSPLSLHMGPAAAAAAAAADCSRGAFAMKKGTTTLAFIYKGGIIVAVDSRASMGTLISSQTVKKVIEISDVILG</sequence>
<reference evidence="1" key="2">
    <citation type="submission" date="2013-10" db="EMBL/GenBank/DDBJ databases">
        <authorList>
            <person name="Aslett M."/>
        </authorList>
    </citation>
    <scope>NUCLEOTIDE SEQUENCE [LARGE SCALE GENOMIC DNA]</scope>
    <source>
        <strain evidence="1">Houghton</strain>
    </source>
</reference>
<dbReference type="OrthoDB" id="328122at2759"/>
<keyword evidence="1" id="KW-0647">Proteasome</keyword>
<dbReference type="AlphaFoldDB" id="U6LWL1"/>
<protein>
    <submittedName>
        <fullName evidence="1">Proteasome subunit beta type 5, putative</fullName>
    </submittedName>
</protein>
<keyword evidence="2" id="KW-1185">Reference proteome</keyword>
<dbReference type="VEuPathDB" id="ToxoDB:EBH_0047730"/>
<dbReference type="Gene3D" id="3.60.20.10">
    <property type="entry name" value="Glutamine Phosphoribosylpyrophosphate, subunit 1, domain 1"/>
    <property type="match status" value="1"/>
</dbReference>
<name>U6LWL1_9EIME</name>
<accession>U6LWL1</accession>
<gene>
    <name evidence="1" type="ORF">EBH_0047730</name>
</gene>